<name>A0ABS6U8Q6_9PSEU</name>
<dbReference type="GO" id="GO:0003677">
    <property type="term" value="F:DNA binding"/>
    <property type="evidence" value="ECO:0007669"/>
    <property type="project" value="UniProtKB-KW"/>
</dbReference>
<dbReference type="SMART" id="SM00966">
    <property type="entry name" value="SpoVT_AbrB"/>
    <property type="match status" value="1"/>
</dbReference>
<proteinExistence type="predicted"/>
<organism evidence="2 3">
    <name type="scientific">Pseudonocardia oceani</name>
    <dbReference type="NCBI Taxonomy" id="2792013"/>
    <lineage>
        <taxon>Bacteria</taxon>
        <taxon>Bacillati</taxon>
        <taxon>Actinomycetota</taxon>
        <taxon>Actinomycetes</taxon>
        <taxon>Pseudonocardiales</taxon>
        <taxon>Pseudonocardiaceae</taxon>
        <taxon>Pseudonocardia</taxon>
    </lineage>
</organism>
<accession>A0ABS6U8Q6</accession>
<comment type="caution">
    <text evidence="2">The sequence shown here is derived from an EMBL/GenBank/DDBJ whole genome shotgun (WGS) entry which is preliminary data.</text>
</comment>
<protein>
    <submittedName>
        <fullName evidence="2">AbrB/MazE/SpoVT family DNA-binding domain-containing protein</fullName>
    </submittedName>
</protein>
<evidence type="ECO:0000259" key="1">
    <source>
        <dbReference type="SMART" id="SM00966"/>
    </source>
</evidence>
<sequence length="81" mass="8779">MGGTYPVVMGDRGRLVVPAELRERLHLDAGTPLVLVETPHGVVLATREQVKALVRQSLRGPDLVDELLADRRRQAAADDAA</sequence>
<dbReference type="Pfam" id="PF04014">
    <property type="entry name" value="MazE_antitoxin"/>
    <property type="match status" value="1"/>
</dbReference>
<evidence type="ECO:0000313" key="3">
    <source>
        <dbReference type="Proteomes" id="UP000694300"/>
    </source>
</evidence>
<gene>
    <name evidence="2" type="ORF">I4I82_13150</name>
</gene>
<dbReference type="InterPro" id="IPR007159">
    <property type="entry name" value="SpoVT-AbrB_dom"/>
</dbReference>
<dbReference type="RefSeq" id="WP_225920593.1">
    <property type="nucleotide sequence ID" value="NZ_JADQDE010000045.1"/>
</dbReference>
<reference evidence="2 3" key="1">
    <citation type="submission" date="2020-11" db="EMBL/GenBank/DDBJ databases">
        <title>Pseudonocardia abyssalis sp. nov. and Pseudonocardia oceani sp. nov., description and phylogenomic analysis of two novel actinomycetes isolated from the deep Southern Ocean.</title>
        <authorList>
            <person name="Parra J."/>
        </authorList>
    </citation>
    <scope>NUCLEOTIDE SEQUENCE [LARGE SCALE GENOMIC DNA]</scope>
    <source>
        <strain evidence="3">KRD185</strain>
    </source>
</reference>
<dbReference type="Proteomes" id="UP000694300">
    <property type="component" value="Unassembled WGS sequence"/>
</dbReference>
<dbReference type="EMBL" id="JADQDF010000001">
    <property type="protein sequence ID" value="MBW0128625.1"/>
    <property type="molecule type" value="Genomic_DNA"/>
</dbReference>
<dbReference type="NCBIfam" id="TIGR01439">
    <property type="entry name" value="lp_hng_hel_AbrB"/>
    <property type="match status" value="1"/>
</dbReference>
<keyword evidence="2" id="KW-0238">DNA-binding</keyword>
<keyword evidence="3" id="KW-1185">Reference proteome</keyword>
<feature type="domain" description="SpoVT-AbrB" evidence="1">
    <location>
        <begin position="7"/>
        <end position="52"/>
    </location>
</feature>
<evidence type="ECO:0000313" key="2">
    <source>
        <dbReference type="EMBL" id="MBW0128625.1"/>
    </source>
</evidence>